<dbReference type="AlphaFoldDB" id="A0AA44DBS0"/>
<evidence type="ECO:0000313" key="2">
    <source>
        <dbReference type="Proteomes" id="UP000570003"/>
    </source>
</evidence>
<protein>
    <submittedName>
        <fullName evidence="1">Uncharacterized protein</fullName>
    </submittedName>
</protein>
<evidence type="ECO:0000313" key="1">
    <source>
        <dbReference type="EMBL" id="NKY13948.1"/>
    </source>
</evidence>
<name>A0AA44DBS0_STRE0</name>
<gene>
    <name evidence="1" type="ORF">HGA06_07165</name>
</gene>
<accession>A0AA44DBS0</accession>
<sequence length="142" mass="15988">MSRQKKRHITSAVKCSVKTMKCIRPLVLIADIAFTGNRFPLRRATGVFPFSPQVRPVTWSERIPTWSAKRISPPSSFAFARILGQVSSHQHHTACGSCSTARLSGRWKDSPHRFRYLPAPISVSRTRYSLAISSPTSRRVHS</sequence>
<dbReference type="Proteomes" id="UP000570003">
    <property type="component" value="Unassembled WGS sequence"/>
</dbReference>
<dbReference type="EMBL" id="JAAXOU010000047">
    <property type="protein sequence ID" value="NKY13948.1"/>
    <property type="molecule type" value="Genomic_DNA"/>
</dbReference>
<reference evidence="1 2" key="1">
    <citation type="submission" date="2020-04" db="EMBL/GenBank/DDBJ databases">
        <title>MicrobeNet Type strains.</title>
        <authorList>
            <person name="Nicholson A.C."/>
        </authorList>
    </citation>
    <scope>NUCLEOTIDE SEQUENCE [LARGE SCALE GENOMIC DNA]</scope>
    <source>
        <strain evidence="1 2">DSM 40738</strain>
    </source>
</reference>
<comment type="caution">
    <text evidence="1">The sequence shown here is derived from an EMBL/GenBank/DDBJ whole genome shotgun (WGS) entry which is preliminary data.</text>
</comment>
<proteinExistence type="predicted"/>
<keyword evidence="2" id="KW-1185">Reference proteome</keyword>
<organism evidence="1 2">
    <name type="scientific">Streptomyces somaliensis (strain ATCC 33201 / DSM 40738 / JCM 12659 / KCTC 9044 / NCTC 11332 / NRRL B-12077 / IP 733)</name>
    <dbReference type="NCBI Taxonomy" id="1134445"/>
    <lineage>
        <taxon>Bacteria</taxon>
        <taxon>Bacillati</taxon>
        <taxon>Actinomycetota</taxon>
        <taxon>Actinomycetes</taxon>
        <taxon>Kitasatosporales</taxon>
        <taxon>Streptomycetaceae</taxon>
        <taxon>Streptomyces</taxon>
    </lineage>
</organism>